<feature type="region of interest" description="Disordered" evidence="2">
    <location>
        <begin position="151"/>
        <end position="188"/>
    </location>
</feature>
<feature type="compositionally biased region" description="Polar residues" evidence="2">
    <location>
        <begin position="164"/>
        <end position="180"/>
    </location>
</feature>
<dbReference type="EMBL" id="MU167233">
    <property type="protein sequence ID" value="KAG0148779.1"/>
    <property type="molecule type" value="Genomic_DNA"/>
</dbReference>
<sequence length="376" mass="42318">MPINIDVTASSMTGLLGAVEASKANLSKRITPNPNDDYNLSRFSKGSKISKQSKKPLTTTTTTTTFERRTHTGKKKGIKQRVMIKDEQDHLRIRTATVPPSNAEQLAMDALERKAKIYEATIQGRAGGLSDKQLEGSSLDIEAKRAQQFSNQVTISDTEDEQSTTKPLSSSHLTPSNFTGRLNPDRTPETFNLIEQKKEEEEEDWIETRDEFGRTILIPSNQLPKSSFDPQKTMSFVQTESANHLKEVQAEYGPQKSFPVLDPSSQPKSISSEPPINKHFDPKLERRQLGTGYYTLSNDPIERQNQLDQLRSRQTETERVRASKSSVQPGLNEPERAIEHRKRQIQLKRDEIARKKLKSNHIISSSSTLMVSDSSA</sequence>
<gene>
    <name evidence="3" type="ORF">CROQUDRAFT_714305</name>
</gene>
<feature type="compositionally biased region" description="Basic and acidic residues" evidence="2">
    <location>
        <begin position="276"/>
        <end position="285"/>
    </location>
</feature>
<evidence type="ECO:0000313" key="3">
    <source>
        <dbReference type="EMBL" id="KAG0148779.1"/>
    </source>
</evidence>
<dbReference type="GO" id="GO:0005634">
    <property type="term" value="C:nucleus"/>
    <property type="evidence" value="ECO:0007669"/>
    <property type="project" value="TreeGrafter"/>
</dbReference>
<dbReference type="Proteomes" id="UP000886653">
    <property type="component" value="Unassembled WGS sequence"/>
</dbReference>
<dbReference type="PANTHER" id="PTHR15885:SF1">
    <property type="entry name" value="COILED-COIL DOMAIN-CONTAINING PROTEIN 174"/>
    <property type="match status" value="1"/>
</dbReference>
<evidence type="ECO:0000313" key="4">
    <source>
        <dbReference type="Proteomes" id="UP000886653"/>
    </source>
</evidence>
<feature type="compositionally biased region" description="Polar residues" evidence="2">
    <location>
        <begin position="28"/>
        <end position="42"/>
    </location>
</feature>
<evidence type="ECO:0000256" key="1">
    <source>
        <dbReference type="ARBA" id="ARBA00023054"/>
    </source>
</evidence>
<feature type="region of interest" description="Disordered" evidence="2">
    <location>
        <begin position="255"/>
        <end position="285"/>
    </location>
</feature>
<evidence type="ECO:0000256" key="2">
    <source>
        <dbReference type="SAM" id="MobiDB-lite"/>
    </source>
</evidence>
<reference evidence="3" key="1">
    <citation type="submission" date="2013-11" db="EMBL/GenBank/DDBJ databases">
        <title>Genome sequence of the fusiform rust pathogen reveals effectors for host alternation and coevolution with pine.</title>
        <authorList>
            <consortium name="DOE Joint Genome Institute"/>
            <person name="Smith K."/>
            <person name="Pendleton A."/>
            <person name="Kubisiak T."/>
            <person name="Anderson C."/>
            <person name="Salamov A."/>
            <person name="Aerts A."/>
            <person name="Riley R."/>
            <person name="Clum A."/>
            <person name="Lindquist E."/>
            <person name="Ence D."/>
            <person name="Campbell M."/>
            <person name="Kronenberg Z."/>
            <person name="Feau N."/>
            <person name="Dhillon B."/>
            <person name="Hamelin R."/>
            <person name="Burleigh J."/>
            <person name="Smith J."/>
            <person name="Yandell M."/>
            <person name="Nelson C."/>
            <person name="Grigoriev I."/>
            <person name="Davis J."/>
        </authorList>
    </citation>
    <scope>NUCLEOTIDE SEQUENCE</scope>
    <source>
        <strain evidence="3">G11</strain>
    </source>
</reference>
<dbReference type="InterPro" id="IPR025066">
    <property type="entry name" value="CCDC174-like"/>
</dbReference>
<dbReference type="AlphaFoldDB" id="A0A9P6TEE7"/>
<feature type="region of interest" description="Disordered" evidence="2">
    <location>
        <begin position="28"/>
        <end position="63"/>
    </location>
</feature>
<keyword evidence="4" id="KW-1185">Reference proteome</keyword>
<feature type="compositionally biased region" description="Basic and acidic residues" evidence="2">
    <location>
        <begin position="310"/>
        <end position="321"/>
    </location>
</feature>
<dbReference type="OrthoDB" id="333551at2759"/>
<keyword evidence="1" id="KW-0175">Coiled coil</keyword>
<protein>
    <submittedName>
        <fullName evidence="3">Uncharacterized protein</fullName>
    </submittedName>
</protein>
<feature type="region of interest" description="Disordered" evidence="2">
    <location>
        <begin position="310"/>
        <end position="345"/>
    </location>
</feature>
<accession>A0A9P6TEE7</accession>
<proteinExistence type="predicted"/>
<feature type="compositionally biased region" description="Polar residues" evidence="2">
    <location>
        <begin position="263"/>
        <end position="274"/>
    </location>
</feature>
<organism evidence="3 4">
    <name type="scientific">Cronartium quercuum f. sp. fusiforme G11</name>
    <dbReference type="NCBI Taxonomy" id="708437"/>
    <lineage>
        <taxon>Eukaryota</taxon>
        <taxon>Fungi</taxon>
        <taxon>Dikarya</taxon>
        <taxon>Basidiomycota</taxon>
        <taxon>Pucciniomycotina</taxon>
        <taxon>Pucciniomycetes</taxon>
        <taxon>Pucciniales</taxon>
        <taxon>Coleosporiaceae</taxon>
        <taxon>Cronartium</taxon>
    </lineage>
</organism>
<dbReference type="Pfam" id="PF13300">
    <property type="entry name" value="DUF4078"/>
    <property type="match status" value="1"/>
</dbReference>
<comment type="caution">
    <text evidence="3">The sequence shown here is derived from an EMBL/GenBank/DDBJ whole genome shotgun (WGS) entry which is preliminary data.</text>
</comment>
<name>A0A9P6TEE7_9BASI</name>
<dbReference type="PANTHER" id="PTHR15885">
    <property type="entry name" value="COILED-COIL DOMAIN-CONTAINING PROTEIN 174"/>
    <property type="match status" value="1"/>
</dbReference>